<dbReference type="EMBL" id="JBHRTR010000028">
    <property type="protein sequence ID" value="MFC3228568.1"/>
    <property type="molecule type" value="Genomic_DNA"/>
</dbReference>
<proteinExistence type="predicted"/>
<reference evidence="2" key="1">
    <citation type="journal article" date="2019" name="Int. J. Syst. Evol. Microbiol.">
        <title>The Global Catalogue of Microorganisms (GCM) 10K type strain sequencing project: providing services to taxonomists for standard genome sequencing and annotation.</title>
        <authorList>
            <consortium name="The Broad Institute Genomics Platform"/>
            <consortium name="The Broad Institute Genome Sequencing Center for Infectious Disease"/>
            <person name="Wu L."/>
            <person name="Ma J."/>
        </authorList>
    </citation>
    <scope>NUCLEOTIDE SEQUENCE [LARGE SCALE GENOMIC DNA]</scope>
    <source>
        <strain evidence="2">KCTC 42964</strain>
    </source>
</reference>
<keyword evidence="2" id="KW-1185">Reference proteome</keyword>
<accession>A0ABV7L2F0</accession>
<organism evidence="1 2">
    <name type="scientific">Marinibaculum pumilum</name>
    <dbReference type="NCBI Taxonomy" id="1766165"/>
    <lineage>
        <taxon>Bacteria</taxon>
        <taxon>Pseudomonadati</taxon>
        <taxon>Pseudomonadota</taxon>
        <taxon>Alphaproteobacteria</taxon>
        <taxon>Rhodospirillales</taxon>
        <taxon>Rhodospirillaceae</taxon>
        <taxon>Marinibaculum</taxon>
    </lineage>
</organism>
<protein>
    <submittedName>
        <fullName evidence="1">Uncharacterized protein</fullName>
    </submittedName>
</protein>
<sequence>MPVRQIAAATIIAFGLLALLASERAGAHHGWSSFETRHAYYVSGTVEEVYWGYPHGEVRLRIATTEPPADLSGRDLPPGADPEIGRATMASTRPYGGDRQELRLVLAGPDWMARWGLDRPIREGERLEAIGFLQSADSSELRPVMFWLEDGQGVWQQLTSFPDAPEPAAGGTD</sequence>
<dbReference type="RefSeq" id="WP_379901812.1">
    <property type="nucleotide sequence ID" value="NZ_JBHRTR010000028.1"/>
</dbReference>
<name>A0ABV7L2F0_9PROT</name>
<evidence type="ECO:0000313" key="1">
    <source>
        <dbReference type="EMBL" id="MFC3228568.1"/>
    </source>
</evidence>
<comment type="caution">
    <text evidence="1">The sequence shown here is derived from an EMBL/GenBank/DDBJ whole genome shotgun (WGS) entry which is preliminary data.</text>
</comment>
<dbReference type="Proteomes" id="UP001595528">
    <property type="component" value="Unassembled WGS sequence"/>
</dbReference>
<gene>
    <name evidence="1" type="ORF">ACFOGJ_15090</name>
</gene>
<evidence type="ECO:0000313" key="2">
    <source>
        <dbReference type="Proteomes" id="UP001595528"/>
    </source>
</evidence>